<dbReference type="AlphaFoldDB" id="A0AA42SGJ3"/>
<dbReference type="EMBL" id="JAOCCL010000018">
    <property type="protein sequence ID" value="MDH0826599.1"/>
    <property type="molecule type" value="Genomic_DNA"/>
</dbReference>
<name>A0AA42SGJ3_ACIJO</name>
<organism evidence="1 2">
    <name type="scientific">Acinetobacter johnsonii</name>
    <dbReference type="NCBI Taxonomy" id="40214"/>
    <lineage>
        <taxon>Bacteria</taxon>
        <taxon>Pseudomonadati</taxon>
        <taxon>Pseudomonadota</taxon>
        <taxon>Gammaproteobacteria</taxon>
        <taxon>Moraxellales</taxon>
        <taxon>Moraxellaceae</taxon>
        <taxon>Acinetobacter</taxon>
    </lineage>
</organism>
<accession>A0AA42SGJ3</accession>
<comment type="caution">
    <text evidence="1">The sequence shown here is derived from an EMBL/GenBank/DDBJ whole genome shotgun (WGS) entry which is preliminary data.</text>
</comment>
<proteinExistence type="predicted"/>
<protein>
    <submittedName>
        <fullName evidence="1">Uncharacterized protein</fullName>
    </submittedName>
</protein>
<evidence type="ECO:0000313" key="1">
    <source>
        <dbReference type="EMBL" id="MDH0826599.1"/>
    </source>
</evidence>
<sequence>MSEENMLVINHIEPLGLIAESGAELATAFCNTYFLQAVNEVAEQNNLEATHFMGSVAGCALAHMFQDIPLNQLDSVLSQIRSFVIQVRGA</sequence>
<gene>
    <name evidence="1" type="ORF">N5C97_08805</name>
</gene>
<evidence type="ECO:0000313" key="2">
    <source>
        <dbReference type="Proteomes" id="UP001160116"/>
    </source>
</evidence>
<reference evidence="1" key="1">
    <citation type="submission" date="2022-09" db="EMBL/GenBank/DDBJ databases">
        <title>Intensive care unit water sources are persistently colonized with multi-drug resistant bacteria and are the site of extensive horizontal gene transfer of antibiotic resistance genes.</title>
        <authorList>
            <person name="Diorio-Toth L."/>
        </authorList>
    </citation>
    <scope>NUCLEOTIDE SEQUENCE</scope>
    <source>
        <strain evidence="1">GD03885</strain>
    </source>
</reference>
<dbReference type="RefSeq" id="WP_279679018.1">
    <property type="nucleotide sequence ID" value="NZ_JAOCCL010000018.1"/>
</dbReference>
<dbReference type="Proteomes" id="UP001160116">
    <property type="component" value="Unassembled WGS sequence"/>
</dbReference>